<dbReference type="Pfam" id="PF00355">
    <property type="entry name" value="Rieske"/>
    <property type="match status" value="1"/>
</dbReference>
<dbReference type="EMBL" id="CP040821">
    <property type="protein sequence ID" value="QDL94674.1"/>
    <property type="molecule type" value="Genomic_DNA"/>
</dbReference>
<evidence type="ECO:0000256" key="5">
    <source>
        <dbReference type="ARBA" id="ARBA00023004"/>
    </source>
</evidence>
<dbReference type="GO" id="GO:0005506">
    <property type="term" value="F:iron ion binding"/>
    <property type="evidence" value="ECO:0007669"/>
    <property type="project" value="InterPro"/>
</dbReference>
<reference evidence="8 9" key="1">
    <citation type="submission" date="2019-06" db="EMBL/GenBank/DDBJ databases">
        <title>Genome sequence of Rhodobacteraceae bacterium D4M1.</title>
        <authorList>
            <person name="Cao J."/>
        </authorList>
    </citation>
    <scope>NUCLEOTIDE SEQUENCE [LARGE SCALE GENOMIC DNA]</scope>
    <source>
        <strain evidence="8 9">D4M1</strain>
        <plasmid evidence="9">pd4m1c</plasmid>
    </source>
</reference>
<keyword evidence="4" id="KW-0560">Oxidoreductase</keyword>
<keyword evidence="6" id="KW-0411">Iron-sulfur</keyword>
<dbReference type="OrthoDB" id="7456916at2"/>
<evidence type="ECO:0000256" key="4">
    <source>
        <dbReference type="ARBA" id="ARBA00023002"/>
    </source>
</evidence>
<dbReference type="Gene3D" id="2.102.10.10">
    <property type="entry name" value="Rieske [2Fe-2S] iron-sulphur domain"/>
    <property type="match status" value="1"/>
</dbReference>
<dbReference type="Proteomes" id="UP000305888">
    <property type="component" value="Plasmid pD4M1C"/>
</dbReference>
<evidence type="ECO:0000313" key="8">
    <source>
        <dbReference type="EMBL" id="QDL94674.1"/>
    </source>
</evidence>
<gene>
    <name evidence="8" type="ORF">FDP22_22675</name>
</gene>
<evidence type="ECO:0000313" key="9">
    <source>
        <dbReference type="Proteomes" id="UP000305888"/>
    </source>
</evidence>
<evidence type="ECO:0000259" key="7">
    <source>
        <dbReference type="PROSITE" id="PS51296"/>
    </source>
</evidence>
<evidence type="ECO:0000256" key="3">
    <source>
        <dbReference type="ARBA" id="ARBA00022723"/>
    </source>
</evidence>
<dbReference type="AlphaFoldDB" id="A0A5B8G3H0"/>
<dbReference type="PRINTS" id="PR00090">
    <property type="entry name" value="RNGDIOXGNASE"/>
</dbReference>
<dbReference type="InterPro" id="IPR015879">
    <property type="entry name" value="Ring_hydroxy_dOase_asu_C_dom"/>
</dbReference>
<dbReference type="PROSITE" id="PS51296">
    <property type="entry name" value="RIESKE"/>
    <property type="match status" value="1"/>
</dbReference>
<keyword evidence="3" id="KW-0479">Metal-binding</keyword>
<dbReference type="GO" id="GO:0051537">
    <property type="term" value="F:2 iron, 2 sulfur cluster binding"/>
    <property type="evidence" value="ECO:0007669"/>
    <property type="project" value="UniProtKB-KW"/>
</dbReference>
<name>A0A5B8G3H0_9RHOB</name>
<dbReference type="Gene3D" id="3.90.380.10">
    <property type="entry name" value="Naphthalene 1,2-dioxygenase Alpha Subunit, Chain A, domain 1"/>
    <property type="match status" value="1"/>
</dbReference>
<accession>A0A5B8G3H0</accession>
<keyword evidence="9" id="KW-1185">Reference proteome</keyword>
<dbReference type="GO" id="GO:0051213">
    <property type="term" value="F:dioxygenase activity"/>
    <property type="evidence" value="ECO:0007669"/>
    <property type="project" value="UniProtKB-KW"/>
</dbReference>
<dbReference type="KEGG" id="ppru:FDP22_22675"/>
<proteinExistence type="predicted"/>
<sequence>MNQQSKPSLHDRYPELGRDNLPVGPYVDEAWYALEKKYLFKKTWLHVGRVEEIAKTGDYFVRDMPVLDSSIIVTRDRKKQVRAFHNVCSHRLNRVAYEPCGTTRKFFCKFHGWAYDLDGSLTGVPDEKSFFDLDKSKYGLTPVSVDTWHGFIFICLDPEPELSLKDFLEPMYGELDGYPFEKFTACYSWNTVFDCNWKTALDAFQETYHVGYVHARSIADALDKDEEGNLHPIDGVCGAHHRRLSIAGNPKSVYGNPKAATGGAGAEDSISGSGTARAIAGKALKVAKDGTKLDFSDLKLPKALNWTGHPNWAFDINVIFPDFYLSCRPNYFQAYNFRPIAHNKTIFEARVYYPEMKTSGGRFYQEYMKVALRDVLLEDLSTLEITQAAAETRAKKEMVLQDYEIMVRHQAVVVERMIRAGLEKDGRDPDIARQTALAGGIL</sequence>
<dbReference type="CDD" id="cd03469">
    <property type="entry name" value="Rieske_RO_Alpha_N"/>
    <property type="match status" value="1"/>
</dbReference>
<feature type="domain" description="Rieske" evidence="7">
    <location>
        <begin position="44"/>
        <end position="154"/>
    </location>
</feature>
<keyword evidence="8" id="KW-0614">Plasmid</keyword>
<dbReference type="Pfam" id="PF00848">
    <property type="entry name" value="Ring_hydroxyl_A"/>
    <property type="match status" value="1"/>
</dbReference>
<geneLocation type="plasmid" evidence="9">
    <name>pd4m1c</name>
</geneLocation>
<dbReference type="InterPro" id="IPR036922">
    <property type="entry name" value="Rieske_2Fe-2S_sf"/>
</dbReference>
<dbReference type="SUPFAM" id="SSF55961">
    <property type="entry name" value="Bet v1-like"/>
    <property type="match status" value="1"/>
</dbReference>
<protein>
    <submittedName>
        <fullName evidence="8">Aromatic ring-hydroxylating dioxygenase subunit alpha</fullName>
    </submittedName>
</protein>
<keyword evidence="2" id="KW-0001">2Fe-2S</keyword>
<dbReference type="RefSeq" id="WP_138576847.1">
    <property type="nucleotide sequence ID" value="NZ_CP040821.1"/>
</dbReference>
<dbReference type="CDD" id="cd00680">
    <property type="entry name" value="RHO_alpha_C"/>
    <property type="match status" value="1"/>
</dbReference>
<dbReference type="SUPFAM" id="SSF50022">
    <property type="entry name" value="ISP domain"/>
    <property type="match status" value="1"/>
</dbReference>
<evidence type="ECO:0000256" key="1">
    <source>
        <dbReference type="ARBA" id="ARBA00001962"/>
    </source>
</evidence>
<keyword evidence="5" id="KW-0408">Iron</keyword>
<dbReference type="PANTHER" id="PTHR43756">
    <property type="entry name" value="CHOLINE MONOOXYGENASE, CHLOROPLASTIC"/>
    <property type="match status" value="1"/>
</dbReference>
<organism evidence="8 9">
    <name type="scientific">Paroceanicella profunda</name>
    <dbReference type="NCBI Taxonomy" id="2579971"/>
    <lineage>
        <taxon>Bacteria</taxon>
        <taxon>Pseudomonadati</taxon>
        <taxon>Pseudomonadota</taxon>
        <taxon>Alphaproteobacteria</taxon>
        <taxon>Rhodobacterales</taxon>
        <taxon>Paracoccaceae</taxon>
        <taxon>Paroceanicella</taxon>
    </lineage>
</organism>
<keyword evidence="8" id="KW-0223">Dioxygenase</keyword>
<evidence type="ECO:0000256" key="2">
    <source>
        <dbReference type="ARBA" id="ARBA00022714"/>
    </source>
</evidence>
<comment type="cofactor">
    <cofactor evidence="1">
        <name>Fe cation</name>
        <dbReference type="ChEBI" id="CHEBI:24875"/>
    </cofactor>
</comment>
<dbReference type="PANTHER" id="PTHR43756:SF5">
    <property type="entry name" value="CHOLINE MONOOXYGENASE, CHLOROPLASTIC"/>
    <property type="match status" value="1"/>
</dbReference>
<dbReference type="InterPro" id="IPR017941">
    <property type="entry name" value="Rieske_2Fe-2S"/>
</dbReference>
<dbReference type="InterPro" id="IPR001663">
    <property type="entry name" value="Rng_hydr_dOase-A"/>
</dbReference>
<evidence type="ECO:0000256" key="6">
    <source>
        <dbReference type="ARBA" id="ARBA00023014"/>
    </source>
</evidence>